<keyword evidence="7 11" id="KW-0573">Peptidoglycan synthesis</keyword>
<evidence type="ECO:0000256" key="7">
    <source>
        <dbReference type="ARBA" id="ARBA00022984"/>
    </source>
</evidence>
<accession>A0A157NNX6</accession>
<organism evidence="12 13">
    <name type="scientific">Bordetella ansorpii</name>
    <dbReference type="NCBI Taxonomy" id="288768"/>
    <lineage>
        <taxon>Bacteria</taxon>
        <taxon>Pseudomonadati</taxon>
        <taxon>Pseudomonadota</taxon>
        <taxon>Betaproteobacteria</taxon>
        <taxon>Burkholderiales</taxon>
        <taxon>Alcaligenaceae</taxon>
        <taxon>Bordetella</taxon>
    </lineage>
</organism>
<evidence type="ECO:0000256" key="6">
    <source>
        <dbReference type="ARBA" id="ARBA00022960"/>
    </source>
</evidence>
<keyword evidence="4 11" id="KW-0808">Transferase</keyword>
<evidence type="ECO:0000256" key="4">
    <source>
        <dbReference type="ARBA" id="ARBA00022679"/>
    </source>
</evidence>
<keyword evidence="11" id="KW-0997">Cell inner membrane</keyword>
<dbReference type="NCBIfam" id="TIGR02210">
    <property type="entry name" value="rodA_shape"/>
    <property type="match status" value="1"/>
</dbReference>
<dbReference type="GO" id="GO:0008360">
    <property type="term" value="P:regulation of cell shape"/>
    <property type="evidence" value="ECO:0007669"/>
    <property type="project" value="UniProtKB-KW"/>
</dbReference>
<sequence length="379" mass="41470">MKRLGLVLLRVVMAFDWPLLLILLLFAGLGLTVMHSAVGSTDWRFADQSRNFLAAFVAMWIVALVPPNMLMRMALPFYIIGVVLLLGVEFFGETSKGATRWLNLGITRIQPSEMMKIAVPMMLAWYFQRHEGAVRIIDFFVAAAMLAAPFALIVLQPDLGTALLVFGAGFFVIYFAGLSFKLLIPVVLAGVVGLGTLVYNEEYLCTPEVDWVVLHDYQKHRVCTLLNPSSDPLGKGFHTIQSMIAVGSGGLYGKGYMQGTQTHLDFIPERTTDFVFAVFAEEFGMYGGVALLVLYALLIARGLAIAQNGSTQFGRLLAGALTMMMFMYVFVNVGMVTGILPVVGVPLPFMSYGGTALLTMGIACGIMMSVSRHHKPLKK</sequence>
<gene>
    <name evidence="11 12" type="primary">mrdB</name>
    <name evidence="11" type="synonym">rodA</name>
    <name evidence="12" type="ORF">SAMEA1982600_01823</name>
</gene>
<reference evidence="12 13" key="1">
    <citation type="submission" date="2016-03" db="EMBL/GenBank/DDBJ databases">
        <authorList>
            <consortium name="Pathogen Informatics"/>
        </authorList>
    </citation>
    <scope>NUCLEOTIDE SEQUENCE [LARGE SCALE GENOMIC DNA]</scope>
    <source>
        <strain evidence="12 13">NCTC13364</strain>
    </source>
</reference>
<keyword evidence="10 11" id="KW-0961">Cell wall biogenesis/degradation</keyword>
<keyword evidence="3 11" id="KW-0328">Glycosyltransferase</keyword>
<evidence type="ECO:0000256" key="8">
    <source>
        <dbReference type="ARBA" id="ARBA00022989"/>
    </source>
</evidence>
<comment type="similarity">
    <text evidence="11">Belongs to the SEDS family. MrdB/RodA subfamily.</text>
</comment>
<dbReference type="EMBL" id="FKBS01000014">
    <property type="protein sequence ID" value="SAI22995.1"/>
    <property type="molecule type" value="Genomic_DNA"/>
</dbReference>
<comment type="subcellular location">
    <subcellularLocation>
        <location evidence="11">Cell inner membrane</location>
        <topology evidence="11">Multi-pass membrane protein</topology>
    </subcellularLocation>
    <subcellularLocation>
        <location evidence="1">Membrane</location>
        <topology evidence="1">Multi-pass membrane protein</topology>
    </subcellularLocation>
</comment>
<dbReference type="Pfam" id="PF01098">
    <property type="entry name" value="FTSW_RODA_SPOVE"/>
    <property type="match status" value="1"/>
</dbReference>
<dbReference type="PROSITE" id="PS00428">
    <property type="entry name" value="FTSW_RODA_SPOVE"/>
    <property type="match status" value="1"/>
</dbReference>
<dbReference type="PANTHER" id="PTHR30474">
    <property type="entry name" value="CELL CYCLE PROTEIN"/>
    <property type="match status" value="1"/>
</dbReference>
<dbReference type="PANTHER" id="PTHR30474:SF1">
    <property type="entry name" value="PEPTIDOGLYCAN GLYCOSYLTRANSFERASE MRDB"/>
    <property type="match status" value="1"/>
</dbReference>
<feature type="transmembrane region" description="Helical" evidence="11">
    <location>
        <begin position="51"/>
        <end position="69"/>
    </location>
</feature>
<dbReference type="OrthoDB" id="9768187at2"/>
<dbReference type="HAMAP" id="MF_02079">
    <property type="entry name" value="PGT_RodA"/>
    <property type="match status" value="1"/>
</dbReference>
<dbReference type="GO" id="GO:0032153">
    <property type="term" value="C:cell division site"/>
    <property type="evidence" value="ECO:0007669"/>
    <property type="project" value="TreeGrafter"/>
</dbReference>
<evidence type="ECO:0000256" key="5">
    <source>
        <dbReference type="ARBA" id="ARBA00022692"/>
    </source>
</evidence>
<comment type="catalytic activity">
    <reaction evidence="11">
        <text>[GlcNAc-(1-&gt;4)-Mur2Ac(oyl-L-Ala-gamma-D-Glu-L-Lys-D-Ala-D-Ala)](n)-di-trans,octa-cis-undecaprenyl diphosphate + beta-D-GlcNAc-(1-&gt;4)-Mur2Ac(oyl-L-Ala-gamma-D-Glu-L-Lys-D-Ala-D-Ala)-di-trans,octa-cis-undecaprenyl diphosphate = [GlcNAc-(1-&gt;4)-Mur2Ac(oyl-L-Ala-gamma-D-Glu-L-Lys-D-Ala-D-Ala)](n+1)-di-trans,octa-cis-undecaprenyl diphosphate + di-trans,octa-cis-undecaprenyl diphosphate + H(+)</text>
        <dbReference type="Rhea" id="RHEA:23708"/>
        <dbReference type="Rhea" id="RHEA-COMP:9602"/>
        <dbReference type="Rhea" id="RHEA-COMP:9603"/>
        <dbReference type="ChEBI" id="CHEBI:15378"/>
        <dbReference type="ChEBI" id="CHEBI:58405"/>
        <dbReference type="ChEBI" id="CHEBI:60033"/>
        <dbReference type="ChEBI" id="CHEBI:78435"/>
        <dbReference type="EC" id="2.4.99.28"/>
    </reaction>
</comment>
<evidence type="ECO:0000256" key="2">
    <source>
        <dbReference type="ARBA" id="ARBA00022475"/>
    </source>
</evidence>
<feature type="transmembrane region" description="Helical" evidence="11">
    <location>
        <begin position="132"/>
        <end position="153"/>
    </location>
</feature>
<comment type="function">
    <text evidence="11">Peptidoglycan polymerase that is essential for cell wall elongation.</text>
</comment>
<feature type="transmembrane region" description="Helical" evidence="11">
    <location>
        <begin position="349"/>
        <end position="370"/>
    </location>
</feature>
<dbReference type="UniPathway" id="UPA00219"/>
<dbReference type="GO" id="GO:0005886">
    <property type="term" value="C:plasma membrane"/>
    <property type="evidence" value="ECO:0007669"/>
    <property type="project" value="UniProtKB-SubCell"/>
</dbReference>
<name>A0A157NNX6_9BORD</name>
<comment type="pathway">
    <text evidence="11">Cell wall biogenesis; peptidoglycan biosynthesis.</text>
</comment>
<dbReference type="Proteomes" id="UP000077037">
    <property type="component" value="Unassembled WGS sequence"/>
</dbReference>
<keyword evidence="8 11" id="KW-1133">Transmembrane helix</keyword>
<feature type="transmembrane region" description="Helical" evidence="11">
    <location>
        <begin position="75"/>
        <end position="92"/>
    </location>
</feature>
<keyword evidence="9 11" id="KW-0472">Membrane</keyword>
<dbReference type="RefSeq" id="WP_066410747.1">
    <property type="nucleotide sequence ID" value="NZ_FKBS01000014.1"/>
</dbReference>
<evidence type="ECO:0000256" key="11">
    <source>
        <dbReference type="HAMAP-Rule" id="MF_02079"/>
    </source>
</evidence>
<evidence type="ECO:0000256" key="10">
    <source>
        <dbReference type="ARBA" id="ARBA00023316"/>
    </source>
</evidence>
<evidence type="ECO:0000256" key="9">
    <source>
        <dbReference type="ARBA" id="ARBA00023136"/>
    </source>
</evidence>
<dbReference type="GO" id="GO:0071555">
    <property type="term" value="P:cell wall organization"/>
    <property type="evidence" value="ECO:0007669"/>
    <property type="project" value="UniProtKB-KW"/>
</dbReference>
<feature type="transmembrane region" description="Helical" evidence="11">
    <location>
        <begin position="316"/>
        <end position="343"/>
    </location>
</feature>
<keyword evidence="6 11" id="KW-0133">Cell shape</keyword>
<dbReference type="GO" id="GO:0051301">
    <property type="term" value="P:cell division"/>
    <property type="evidence" value="ECO:0007669"/>
    <property type="project" value="InterPro"/>
</dbReference>
<dbReference type="GO" id="GO:0009252">
    <property type="term" value="P:peptidoglycan biosynthetic process"/>
    <property type="evidence" value="ECO:0007669"/>
    <property type="project" value="UniProtKB-UniRule"/>
</dbReference>
<proteinExistence type="inferred from homology"/>
<protein>
    <recommendedName>
        <fullName evidence="11">Peptidoglycan glycosyltransferase MrdB</fullName>
        <shortName evidence="11">PGT</shortName>
        <ecNumber evidence="11">2.4.99.28</ecNumber>
    </recommendedName>
    <alternativeName>
        <fullName evidence="11">Cell elongation protein RodA</fullName>
    </alternativeName>
    <alternativeName>
        <fullName evidence="11">Cell wall polymerase</fullName>
    </alternativeName>
    <alternativeName>
        <fullName evidence="11">Peptidoglycan polymerase</fullName>
        <shortName evidence="11">PG polymerase</shortName>
    </alternativeName>
</protein>
<dbReference type="EC" id="2.4.99.28" evidence="11"/>
<feature type="transmembrane region" description="Helical" evidence="11">
    <location>
        <begin position="159"/>
        <end position="177"/>
    </location>
</feature>
<keyword evidence="2 11" id="KW-1003">Cell membrane</keyword>
<evidence type="ECO:0000256" key="3">
    <source>
        <dbReference type="ARBA" id="ARBA00022676"/>
    </source>
</evidence>
<dbReference type="InterPro" id="IPR001182">
    <property type="entry name" value="FtsW/RodA"/>
</dbReference>
<evidence type="ECO:0000256" key="1">
    <source>
        <dbReference type="ARBA" id="ARBA00004141"/>
    </source>
</evidence>
<keyword evidence="5 11" id="KW-0812">Transmembrane</keyword>
<dbReference type="InterPro" id="IPR011923">
    <property type="entry name" value="RodA/MrdB"/>
</dbReference>
<dbReference type="GO" id="GO:0015648">
    <property type="term" value="F:lipid-linked peptidoglycan transporter activity"/>
    <property type="evidence" value="ECO:0007669"/>
    <property type="project" value="TreeGrafter"/>
</dbReference>
<evidence type="ECO:0000313" key="12">
    <source>
        <dbReference type="EMBL" id="SAI22995.1"/>
    </source>
</evidence>
<evidence type="ECO:0000313" key="13">
    <source>
        <dbReference type="Proteomes" id="UP000077037"/>
    </source>
</evidence>
<feature type="transmembrane region" description="Helical" evidence="11">
    <location>
        <begin position="283"/>
        <end position="304"/>
    </location>
</feature>
<dbReference type="GO" id="GO:0008955">
    <property type="term" value="F:peptidoglycan glycosyltransferase activity"/>
    <property type="evidence" value="ECO:0007669"/>
    <property type="project" value="UniProtKB-UniRule"/>
</dbReference>
<dbReference type="AlphaFoldDB" id="A0A157NNX6"/>
<dbReference type="InterPro" id="IPR018365">
    <property type="entry name" value="Cell_cycle_FtsW-rel_CS"/>
</dbReference>